<dbReference type="GO" id="GO:0003677">
    <property type="term" value="F:DNA binding"/>
    <property type="evidence" value="ECO:0007669"/>
    <property type="project" value="UniProtKB-KW"/>
</dbReference>
<dbReference type="InterPro" id="IPR010985">
    <property type="entry name" value="Ribbon_hlx_hlx"/>
</dbReference>
<feature type="domain" description="Transcription factor NikR nickel binding C-terminal" evidence="10">
    <location>
        <begin position="53"/>
        <end position="129"/>
    </location>
</feature>
<organism evidence="11 12">
    <name type="scientific">Pseudomonas putida S13.1.2</name>
    <dbReference type="NCBI Taxonomy" id="1384061"/>
    <lineage>
        <taxon>Bacteria</taxon>
        <taxon>Pseudomonadati</taxon>
        <taxon>Pseudomonadota</taxon>
        <taxon>Gammaproteobacteria</taxon>
        <taxon>Pseudomonadales</taxon>
        <taxon>Pseudomonadaceae</taxon>
        <taxon>Pseudomonas</taxon>
    </lineage>
</organism>
<dbReference type="InterPro" id="IPR014864">
    <property type="entry name" value="TF_NikR_Ni-bd_C"/>
</dbReference>
<evidence type="ECO:0000313" key="12">
    <source>
        <dbReference type="Proteomes" id="UP000033260"/>
    </source>
</evidence>
<evidence type="ECO:0000256" key="7">
    <source>
        <dbReference type="ARBA" id="ARBA00024723"/>
    </source>
</evidence>
<feature type="binding site" evidence="8">
    <location>
        <position position="89"/>
    </location>
    <ligand>
        <name>Ni(2+)</name>
        <dbReference type="ChEBI" id="CHEBI:49786"/>
    </ligand>
</feature>
<evidence type="ECO:0000259" key="10">
    <source>
        <dbReference type="Pfam" id="PF08753"/>
    </source>
</evidence>
<dbReference type="GO" id="GO:0010045">
    <property type="term" value="P:response to nickel cation"/>
    <property type="evidence" value="ECO:0007669"/>
    <property type="project" value="InterPro"/>
</dbReference>
<sequence>MQRITITLDEELLDVIDRRVATQGYQGRSEAIRDLLRAGMRESEALPDDAACVAVVSYLYDHSARELPRRLNQTLHAHHDLTRSTLHVHLDAGHCLEVSVLQGESGPIGELSRQLMVERGVEHGQVQMIPAPRQLKVRPGS</sequence>
<name>A0AAU8SC42_PSEPU</name>
<dbReference type="InterPro" id="IPR002145">
    <property type="entry name" value="CopG"/>
</dbReference>
<accession>A0AAU8SC42</accession>
<dbReference type="EMBL" id="CP010979">
    <property type="protein sequence ID" value="AJQ47519.1"/>
    <property type="molecule type" value="Genomic_DNA"/>
</dbReference>
<evidence type="ECO:0000259" key="9">
    <source>
        <dbReference type="Pfam" id="PF01402"/>
    </source>
</evidence>
<comment type="function">
    <text evidence="7">Transcriptional repressor of the nikABCDE operon. Is active in the presence of excessive concentrations of intracellular nickel.</text>
</comment>
<keyword evidence="4 8" id="KW-0805">Transcription regulation</keyword>
<dbReference type="InterPro" id="IPR014160">
    <property type="entry name" value="Nickel_NikR_proteobac"/>
</dbReference>
<dbReference type="Proteomes" id="UP000033260">
    <property type="component" value="Chromosome"/>
</dbReference>
<keyword evidence="5 8" id="KW-0238">DNA-binding</keyword>
<evidence type="ECO:0000256" key="6">
    <source>
        <dbReference type="ARBA" id="ARBA00023163"/>
    </source>
</evidence>
<feature type="binding site" evidence="8">
    <location>
        <position position="76"/>
    </location>
    <ligand>
        <name>Ni(2+)</name>
        <dbReference type="ChEBI" id="CHEBI:49786"/>
    </ligand>
</feature>
<dbReference type="NCBIfam" id="NF002815">
    <property type="entry name" value="PRK02967.1"/>
    <property type="match status" value="1"/>
</dbReference>
<feature type="binding site" evidence="8">
    <location>
        <position position="95"/>
    </location>
    <ligand>
        <name>Ni(2+)</name>
        <dbReference type="ChEBI" id="CHEBI:49786"/>
    </ligand>
</feature>
<dbReference type="HAMAP" id="MF_00476">
    <property type="entry name" value="NikR"/>
    <property type="match status" value="1"/>
</dbReference>
<dbReference type="Gene3D" id="3.30.70.1150">
    <property type="entry name" value="ACT-like. Chain A, domain 2"/>
    <property type="match status" value="1"/>
</dbReference>
<evidence type="ECO:0000256" key="1">
    <source>
        <dbReference type="ARBA" id="ARBA00008478"/>
    </source>
</evidence>
<keyword evidence="6 8" id="KW-0804">Transcription</keyword>
<keyword evidence="2 8" id="KW-0533">Nickel</keyword>
<evidence type="ECO:0000313" key="11">
    <source>
        <dbReference type="EMBL" id="AJQ47519.1"/>
    </source>
</evidence>
<dbReference type="InterPro" id="IPR027271">
    <property type="entry name" value="Acetolactate_synth/TF_NikR_C"/>
</dbReference>
<comment type="function">
    <text evidence="8">Transcriptional regulator.</text>
</comment>
<dbReference type="Gene3D" id="1.10.1220.10">
    <property type="entry name" value="Met repressor-like"/>
    <property type="match status" value="1"/>
</dbReference>
<gene>
    <name evidence="11" type="ORF">N805_09935</name>
</gene>
<protein>
    <recommendedName>
        <fullName evidence="8">Putative nickel-responsive regulator</fullName>
    </recommendedName>
</protein>
<keyword evidence="3 8" id="KW-0479">Metal-binding</keyword>
<dbReference type="CDD" id="cd22231">
    <property type="entry name" value="RHH_NikR_HicB-like"/>
    <property type="match status" value="1"/>
</dbReference>
<feature type="domain" description="Ribbon-helix-helix protein CopG" evidence="9">
    <location>
        <begin position="3"/>
        <end position="38"/>
    </location>
</feature>
<comment type="cofactor">
    <cofactor evidence="8">
        <name>Ni(2+)</name>
        <dbReference type="ChEBI" id="CHEBI:49786"/>
    </cofactor>
    <text evidence="8">Binds 1 nickel ion per subunit.</text>
</comment>
<dbReference type="GO" id="GO:0016151">
    <property type="term" value="F:nickel cation binding"/>
    <property type="evidence" value="ECO:0007669"/>
    <property type="project" value="UniProtKB-UniRule"/>
</dbReference>
<evidence type="ECO:0000256" key="8">
    <source>
        <dbReference type="HAMAP-Rule" id="MF_00476"/>
    </source>
</evidence>
<dbReference type="GO" id="GO:0003700">
    <property type="term" value="F:DNA-binding transcription factor activity"/>
    <property type="evidence" value="ECO:0007669"/>
    <property type="project" value="UniProtKB-UniRule"/>
</dbReference>
<comment type="similarity">
    <text evidence="1 8">Belongs to the transcriptional regulatory CopG/NikR family.</text>
</comment>
<dbReference type="RefSeq" id="WP_028613735.1">
    <property type="nucleotide sequence ID" value="NZ_CP010979.1"/>
</dbReference>
<dbReference type="Pfam" id="PF01402">
    <property type="entry name" value="RHH_1"/>
    <property type="match status" value="1"/>
</dbReference>
<dbReference type="SUPFAM" id="SSF47598">
    <property type="entry name" value="Ribbon-helix-helix"/>
    <property type="match status" value="1"/>
</dbReference>
<evidence type="ECO:0000256" key="5">
    <source>
        <dbReference type="ARBA" id="ARBA00023125"/>
    </source>
</evidence>
<evidence type="ECO:0000256" key="4">
    <source>
        <dbReference type="ARBA" id="ARBA00023015"/>
    </source>
</evidence>
<dbReference type="AlphaFoldDB" id="A0AAU8SC42"/>
<dbReference type="InterPro" id="IPR013321">
    <property type="entry name" value="Arc_rbn_hlx_hlx"/>
</dbReference>
<dbReference type="PANTHER" id="PTHR34719:SF2">
    <property type="entry name" value="NICKEL-RESPONSIVE REGULATOR"/>
    <property type="match status" value="1"/>
</dbReference>
<dbReference type="SUPFAM" id="SSF55021">
    <property type="entry name" value="ACT-like"/>
    <property type="match status" value="1"/>
</dbReference>
<dbReference type="NCBIfam" id="NF003381">
    <property type="entry name" value="PRK04460.1"/>
    <property type="match status" value="1"/>
</dbReference>
<dbReference type="InterPro" id="IPR045865">
    <property type="entry name" value="ACT-like_dom_sf"/>
</dbReference>
<evidence type="ECO:0000256" key="3">
    <source>
        <dbReference type="ARBA" id="ARBA00022723"/>
    </source>
</evidence>
<dbReference type="InterPro" id="IPR022988">
    <property type="entry name" value="Ni_resp_reg_NikR"/>
</dbReference>
<evidence type="ECO:0000256" key="2">
    <source>
        <dbReference type="ARBA" id="ARBA00022596"/>
    </source>
</evidence>
<reference evidence="11 12" key="1">
    <citation type="submission" date="2015-02" db="EMBL/GenBank/DDBJ databases">
        <title>Complete Genome Sequencing of Pseudomonas putida S13.1.2.</title>
        <authorList>
            <person name="Chong T.M."/>
            <person name="Chan K.G."/>
            <person name="Dessaux Y."/>
        </authorList>
    </citation>
    <scope>NUCLEOTIDE SEQUENCE [LARGE SCALE GENOMIC DNA]</scope>
    <source>
        <strain evidence="11 12">S13.1.2</strain>
    </source>
</reference>
<dbReference type="PANTHER" id="PTHR34719">
    <property type="entry name" value="NICKEL-RESPONSIVE REGULATOR"/>
    <property type="match status" value="1"/>
</dbReference>
<dbReference type="Pfam" id="PF08753">
    <property type="entry name" value="NikR_C"/>
    <property type="match status" value="1"/>
</dbReference>
<dbReference type="InterPro" id="IPR050192">
    <property type="entry name" value="CopG/NikR_regulator"/>
</dbReference>
<proteinExistence type="inferred from homology"/>
<dbReference type="NCBIfam" id="TIGR02793">
    <property type="entry name" value="nikR"/>
    <property type="match status" value="1"/>
</dbReference>
<feature type="binding site" evidence="8">
    <location>
        <position position="87"/>
    </location>
    <ligand>
        <name>Ni(2+)</name>
        <dbReference type="ChEBI" id="CHEBI:49786"/>
    </ligand>
</feature>